<feature type="binding site" evidence="9">
    <location>
        <begin position="100"/>
        <end position="102"/>
    </location>
    <ligand>
        <name>GTP</name>
        <dbReference type="ChEBI" id="CHEBI:37565"/>
    </ligand>
</feature>
<comment type="similarity">
    <text evidence="9">Belongs to the GTP cyclohydrolase II family.</text>
</comment>
<dbReference type="GO" id="GO:0009231">
    <property type="term" value="P:riboflavin biosynthetic process"/>
    <property type="evidence" value="ECO:0007669"/>
    <property type="project" value="UniProtKB-UniRule"/>
</dbReference>
<comment type="pathway">
    <text evidence="1 9">Cofactor biosynthesis; riboflavin biosynthesis; 5-amino-6-(D-ribitylamino)uracil from GTP: step 1/4.</text>
</comment>
<reference evidence="11 12" key="2">
    <citation type="submission" date="2015-01" db="EMBL/GenBank/DDBJ databases">
        <title>Complete genome sequence of Pyrinomonas methylaliphatogenes type strain K22T.</title>
        <authorList>
            <person name="Lee K.C.Y."/>
            <person name="Power J.F."/>
            <person name="Dunfield P.F."/>
            <person name="Morgan X.C."/>
            <person name="Huttenhower C."/>
            <person name="Stott M.B."/>
        </authorList>
    </citation>
    <scope>NUCLEOTIDE SEQUENCE [LARGE SCALE GENOMIC DNA]</scope>
    <source>
        <strain evidence="11 12">K22</strain>
    </source>
</reference>
<evidence type="ECO:0000256" key="5">
    <source>
        <dbReference type="ARBA" id="ARBA00022801"/>
    </source>
</evidence>
<feature type="binding site" evidence="9">
    <location>
        <position position="75"/>
    </location>
    <ligand>
        <name>Zn(2+)</name>
        <dbReference type="ChEBI" id="CHEBI:29105"/>
        <note>catalytic</note>
    </ligand>
</feature>
<dbReference type="STRING" id="454194.PYK22_00345"/>
<protein>
    <recommendedName>
        <fullName evidence="9">GTP cyclohydrolase-2</fullName>
        <ecNumber evidence="9">3.5.4.25</ecNumber>
    </recommendedName>
    <alternativeName>
        <fullName evidence="9">GTP cyclohydrolase II</fullName>
    </alternativeName>
</protein>
<feature type="domain" description="GTP cyclohydrolase II" evidence="10">
    <location>
        <begin position="12"/>
        <end position="178"/>
    </location>
</feature>
<evidence type="ECO:0000256" key="4">
    <source>
        <dbReference type="ARBA" id="ARBA00022741"/>
    </source>
</evidence>
<dbReference type="InterPro" id="IPR036144">
    <property type="entry name" value="RibA-like_sf"/>
</dbReference>
<dbReference type="UniPathway" id="UPA00275">
    <property type="reaction ID" value="UER00400"/>
</dbReference>
<dbReference type="PANTHER" id="PTHR21327:SF18">
    <property type="entry name" value="3,4-DIHYDROXY-2-BUTANONE 4-PHOSPHATE SYNTHASE"/>
    <property type="match status" value="1"/>
</dbReference>
<evidence type="ECO:0000256" key="1">
    <source>
        <dbReference type="ARBA" id="ARBA00004853"/>
    </source>
</evidence>
<keyword evidence="3 9" id="KW-0479">Metal-binding</keyword>
<dbReference type="NCBIfam" id="NF001591">
    <property type="entry name" value="PRK00393.1"/>
    <property type="match status" value="1"/>
</dbReference>
<keyword evidence="4 9" id="KW-0547">Nucleotide-binding</keyword>
<gene>
    <name evidence="9" type="primary">ribA</name>
    <name evidence="11" type="ORF">PYK22_00345</name>
</gene>
<feature type="binding site" evidence="9">
    <location>
        <position position="162"/>
    </location>
    <ligand>
        <name>GTP</name>
        <dbReference type="ChEBI" id="CHEBI:37565"/>
    </ligand>
</feature>
<evidence type="ECO:0000313" key="11">
    <source>
        <dbReference type="EMBL" id="CDM64352.1"/>
    </source>
</evidence>
<dbReference type="InterPro" id="IPR032677">
    <property type="entry name" value="GTP_cyclohydro_II"/>
</dbReference>
<dbReference type="PANTHER" id="PTHR21327">
    <property type="entry name" value="GTP CYCLOHYDROLASE II-RELATED"/>
    <property type="match status" value="1"/>
</dbReference>
<dbReference type="FunFam" id="3.40.50.10990:FF:000002">
    <property type="entry name" value="GTP cyclohydrolase-2"/>
    <property type="match status" value="1"/>
</dbReference>
<dbReference type="Proteomes" id="UP000031518">
    <property type="component" value="Unassembled WGS sequence"/>
</dbReference>
<dbReference type="AlphaFoldDB" id="A0A0B6WUH8"/>
<feature type="binding site" evidence="9">
    <location>
        <position position="73"/>
    </location>
    <ligand>
        <name>Zn(2+)</name>
        <dbReference type="ChEBI" id="CHEBI:29105"/>
        <note>catalytic</note>
    </ligand>
</feature>
<dbReference type="GO" id="GO:0005829">
    <property type="term" value="C:cytosol"/>
    <property type="evidence" value="ECO:0007669"/>
    <property type="project" value="TreeGrafter"/>
</dbReference>
<feature type="binding site" evidence="9">
    <location>
        <position position="122"/>
    </location>
    <ligand>
        <name>GTP</name>
        <dbReference type="ChEBI" id="CHEBI:37565"/>
    </ligand>
</feature>
<dbReference type="HAMAP" id="MF_00179">
    <property type="entry name" value="RibA"/>
    <property type="match status" value="1"/>
</dbReference>
<comment type="function">
    <text evidence="9">Catalyzes the conversion of GTP to 2,5-diamino-6-ribosylamino-4(3H)-pyrimidinone 5'-phosphate (DARP), formate and pyrophosphate.</text>
</comment>
<dbReference type="RefSeq" id="WP_211197584.1">
    <property type="nucleotide sequence ID" value="NZ_CBXV010000002.1"/>
</dbReference>
<comment type="catalytic activity">
    <reaction evidence="8 9">
        <text>GTP + 4 H2O = 2,5-diamino-6-hydroxy-4-(5-phosphoribosylamino)-pyrimidine + formate + 2 phosphate + 3 H(+)</text>
        <dbReference type="Rhea" id="RHEA:23704"/>
        <dbReference type="ChEBI" id="CHEBI:15377"/>
        <dbReference type="ChEBI" id="CHEBI:15378"/>
        <dbReference type="ChEBI" id="CHEBI:15740"/>
        <dbReference type="ChEBI" id="CHEBI:37565"/>
        <dbReference type="ChEBI" id="CHEBI:43474"/>
        <dbReference type="ChEBI" id="CHEBI:58614"/>
        <dbReference type="EC" id="3.5.4.25"/>
    </reaction>
</comment>
<dbReference type="InterPro" id="IPR000926">
    <property type="entry name" value="RibA"/>
</dbReference>
<dbReference type="GO" id="GO:0003935">
    <property type="term" value="F:GTP cyclohydrolase II activity"/>
    <property type="evidence" value="ECO:0007669"/>
    <property type="project" value="UniProtKB-UniRule"/>
</dbReference>
<name>A0A0B6WUH8_9BACT</name>
<evidence type="ECO:0000256" key="8">
    <source>
        <dbReference type="ARBA" id="ARBA00049295"/>
    </source>
</evidence>
<feature type="binding site" evidence="9">
    <location>
        <begin position="57"/>
        <end position="61"/>
    </location>
    <ligand>
        <name>GTP</name>
        <dbReference type="ChEBI" id="CHEBI:37565"/>
    </ligand>
</feature>
<feature type="binding site" evidence="9">
    <location>
        <position position="157"/>
    </location>
    <ligand>
        <name>GTP</name>
        <dbReference type="ChEBI" id="CHEBI:37565"/>
    </ligand>
</feature>
<organism evidence="11 12">
    <name type="scientific">Pyrinomonas methylaliphatogenes</name>
    <dbReference type="NCBI Taxonomy" id="454194"/>
    <lineage>
        <taxon>Bacteria</taxon>
        <taxon>Pseudomonadati</taxon>
        <taxon>Acidobacteriota</taxon>
        <taxon>Blastocatellia</taxon>
        <taxon>Blastocatellales</taxon>
        <taxon>Pyrinomonadaceae</taxon>
        <taxon>Pyrinomonas</taxon>
    </lineage>
</organism>
<dbReference type="SUPFAM" id="SSF142695">
    <property type="entry name" value="RibA-like"/>
    <property type="match status" value="1"/>
</dbReference>
<sequence>MDQRRDSRPTVERVATANLPTAVGEFKVAGYRSLISDEEFVALFKGDLRPDVPTLVRIHSQCLTGDVFGSTKCDCGQQLRRAMEMIEREGRGVIVYQLQEGRGIGILNKIRAYALQDEGADTVEANERLGLAIDLRDYRQCAEVILDLGVRRARVMSNNPQKIRALRDAGLEVVERVPLEVEPTSAAVHYLRTKKKKLGHLLETLP</sequence>
<keyword evidence="12" id="KW-1185">Reference proteome</keyword>
<evidence type="ECO:0000256" key="9">
    <source>
        <dbReference type="HAMAP-Rule" id="MF_00179"/>
    </source>
</evidence>
<evidence type="ECO:0000256" key="7">
    <source>
        <dbReference type="ARBA" id="ARBA00023134"/>
    </source>
</evidence>
<keyword evidence="2 9" id="KW-0686">Riboflavin biosynthesis</keyword>
<feature type="active site" description="Nucleophile" evidence="9">
    <location>
        <position position="136"/>
    </location>
</feature>
<accession>A0A0B6WUH8</accession>
<evidence type="ECO:0000313" key="12">
    <source>
        <dbReference type="Proteomes" id="UP000031518"/>
    </source>
</evidence>
<keyword evidence="5 9" id="KW-0378">Hydrolase</keyword>
<evidence type="ECO:0000256" key="2">
    <source>
        <dbReference type="ARBA" id="ARBA00022619"/>
    </source>
</evidence>
<evidence type="ECO:0000256" key="6">
    <source>
        <dbReference type="ARBA" id="ARBA00022833"/>
    </source>
</evidence>
<dbReference type="NCBIfam" id="TIGR00505">
    <property type="entry name" value="ribA"/>
    <property type="match status" value="1"/>
</dbReference>
<dbReference type="CDD" id="cd00641">
    <property type="entry name" value="GTP_cyclohydro2"/>
    <property type="match status" value="1"/>
</dbReference>
<keyword evidence="7 9" id="KW-0342">GTP-binding</keyword>
<evidence type="ECO:0000259" key="10">
    <source>
        <dbReference type="Pfam" id="PF00925"/>
    </source>
</evidence>
<feature type="binding site" evidence="9">
    <location>
        <position position="78"/>
    </location>
    <ligand>
        <name>GTP</name>
        <dbReference type="ChEBI" id="CHEBI:37565"/>
    </ligand>
</feature>
<proteinExistence type="inferred from homology"/>
<dbReference type="Pfam" id="PF00925">
    <property type="entry name" value="GTP_cyclohydro2"/>
    <property type="match status" value="1"/>
</dbReference>
<dbReference type="EC" id="3.5.4.25" evidence="9"/>
<feature type="binding site" evidence="9">
    <location>
        <position position="62"/>
    </location>
    <ligand>
        <name>Zn(2+)</name>
        <dbReference type="ChEBI" id="CHEBI:29105"/>
        <note>catalytic</note>
    </ligand>
</feature>
<dbReference type="GO" id="GO:0005525">
    <property type="term" value="F:GTP binding"/>
    <property type="evidence" value="ECO:0007669"/>
    <property type="project" value="UniProtKB-KW"/>
</dbReference>
<reference evidence="11 12" key="1">
    <citation type="submission" date="2013-12" db="EMBL/GenBank/DDBJ databases">
        <authorList>
            <person name="Stott M."/>
        </authorList>
    </citation>
    <scope>NUCLEOTIDE SEQUENCE [LARGE SCALE GENOMIC DNA]</scope>
    <source>
        <strain evidence="11 12">K22</strain>
    </source>
</reference>
<dbReference type="Gene3D" id="3.40.50.10990">
    <property type="entry name" value="GTP cyclohydrolase II"/>
    <property type="match status" value="1"/>
</dbReference>
<keyword evidence="6 9" id="KW-0862">Zinc</keyword>
<comment type="cofactor">
    <cofactor evidence="9">
        <name>Zn(2+)</name>
        <dbReference type="ChEBI" id="CHEBI:29105"/>
    </cofactor>
    <text evidence="9">Binds 1 zinc ion per subunit.</text>
</comment>
<evidence type="ECO:0000256" key="3">
    <source>
        <dbReference type="ARBA" id="ARBA00022723"/>
    </source>
</evidence>
<feature type="active site" description="Proton acceptor" evidence="9">
    <location>
        <position position="134"/>
    </location>
</feature>
<dbReference type="GO" id="GO:0008270">
    <property type="term" value="F:zinc ion binding"/>
    <property type="evidence" value="ECO:0007669"/>
    <property type="project" value="UniProtKB-UniRule"/>
</dbReference>
<dbReference type="EMBL" id="CBXV010000002">
    <property type="protein sequence ID" value="CDM64352.1"/>
    <property type="molecule type" value="Genomic_DNA"/>
</dbReference>